<feature type="domain" description="MotA/TolQ/ExbB proton channel" evidence="9">
    <location>
        <begin position="162"/>
        <end position="255"/>
    </location>
</feature>
<evidence type="ECO:0000256" key="1">
    <source>
        <dbReference type="ARBA" id="ARBA00004651"/>
    </source>
</evidence>
<feature type="transmembrane region" description="Helical" evidence="8">
    <location>
        <begin position="232"/>
        <end position="254"/>
    </location>
</feature>
<keyword evidence="4 8" id="KW-1133">Transmembrane helix</keyword>
<dbReference type="EMBL" id="JACHXU010000027">
    <property type="protein sequence ID" value="MBB3209782.1"/>
    <property type="molecule type" value="Genomic_DNA"/>
</dbReference>
<evidence type="ECO:0000313" key="11">
    <source>
        <dbReference type="Proteomes" id="UP000536179"/>
    </source>
</evidence>
<evidence type="ECO:0000259" key="9">
    <source>
        <dbReference type="Pfam" id="PF01618"/>
    </source>
</evidence>
<keyword evidence="6" id="KW-0653">Protein transport</keyword>
<evidence type="ECO:0000256" key="5">
    <source>
        <dbReference type="ARBA" id="ARBA00023136"/>
    </source>
</evidence>
<evidence type="ECO:0000256" key="8">
    <source>
        <dbReference type="SAM" id="Phobius"/>
    </source>
</evidence>
<dbReference type="InterPro" id="IPR050790">
    <property type="entry name" value="ExbB/TolQ_transport"/>
</dbReference>
<dbReference type="RefSeq" id="WP_184308667.1">
    <property type="nucleotide sequence ID" value="NZ_JACHXU010000027.1"/>
</dbReference>
<evidence type="ECO:0000256" key="4">
    <source>
        <dbReference type="ARBA" id="ARBA00022989"/>
    </source>
</evidence>
<keyword evidence="10" id="KW-0238">DNA-binding</keyword>
<dbReference type="GO" id="GO:0017038">
    <property type="term" value="P:protein import"/>
    <property type="evidence" value="ECO:0007669"/>
    <property type="project" value="TreeGrafter"/>
</dbReference>
<keyword evidence="5 8" id="KW-0472">Membrane</keyword>
<evidence type="ECO:0000313" key="10">
    <source>
        <dbReference type="EMBL" id="MBB3209782.1"/>
    </source>
</evidence>
<keyword evidence="2" id="KW-1003">Cell membrane</keyword>
<feature type="transmembrane region" description="Helical" evidence="8">
    <location>
        <begin position="65"/>
        <end position="87"/>
    </location>
</feature>
<feature type="transmembrane region" description="Helical" evidence="8">
    <location>
        <begin position="190"/>
        <end position="212"/>
    </location>
</feature>
<gene>
    <name evidence="10" type="ORF">FHS27_005622</name>
</gene>
<keyword evidence="11" id="KW-1185">Reference proteome</keyword>
<name>A0A7W5H7M1_9BACT</name>
<dbReference type="Proteomes" id="UP000536179">
    <property type="component" value="Unassembled WGS sequence"/>
</dbReference>
<feature type="region of interest" description="Disordered" evidence="7">
    <location>
        <begin position="1"/>
        <end position="20"/>
    </location>
</feature>
<comment type="caution">
    <text evidence="10">The sequence shown here is derived from an EMBL/GenBank/DDBJ whole genome shotgun (WGS) entry which is preliminary data.</text>
</comment>
<organism evidence="10 11">
    <name type="scientific">Aporhodopirellula rubra</name>
    <dbReference type="NCBI Taxonomy" id="980271"/>
    <lineage>
        <taxon>Bacteria</taxon>
        <taxon>Pseudomonadati</taxon>
        <taxon>Planctomycetota</taxon>
        <taxon>Planctomycetia</taxon>
        <taxon>Pirellulales</taxon>
        <taxon>Pirellulaceae</taxon>
        <taxon>Aporhodopirellula</taxon>
    </lineage>
</organism>
<evidence type="ECO:0000256" key="2">
    <source>
        <dbReference type="ARBA" id="ARBA00022475"/>
    </source>
</evidence>
<feature type="region of interest" description="Disordered" evidence="7">
    <location>
        <begin position="464"/>
        <end position="508"/>
    </location>
</feature>
<evidence type="ECO:0000256" key="7">
    <source>
        <dbReference type="SAM" id="MobiDB-lite"/>
    </source>
</evidence>
<proteinExistence type="inferred from homology"/>
<feature type="transmembrane region" description="Helical" evidence="8">
    <location>
        <begin position="33"/>
        <end position="53"/>
    </location>
</feature>
<dbReference type="InterPro" id="IPR002898">
    <property type="entry name" value="MotA_ExbB_proton_chnl"/>
</dbReference>
<accession>A0A7W5H7M1</accession>
<comment type="subcellular location">
    <subcellularLocation>
        <location evidence="1">Cell membrane</location>
        <topology evidence="1">Multi-pass membrane protein</topology>
    </subcellularLocation>
    <subcellularLocation>
        <location evidence="6">Membrane</location>
        <topology evidence="6">Multi-pass membrane protein</topology>
    </subcellularLocation>
</comment>
<keyword evidence="6" id="KW-0813">Transport</keyword>
<dbReference type="AlphaFoldDB" id="A0A7W5H7M1"/>
<dbReference type="PANTHER" id="PTHR30625">
    <property type="entry name" value="PROTEIN TOLQ"/>
    <property type="match status" value="1"/>
</dbReference>
<comment type="similarity">
    <text evidence="6">Belongs to the exbB/tolQ family.</text>
</comment>
<keyword evidence="3 8" id="KW-0812">Transmembrane</keyword>
<reference evidence="10 11" key="1">
    <citation type="submission" date="2020-08" db="EMBL/GenBank/DDBJ databases">
        <title>Genomic Encyclopedia of Type Strains, Phase III (KMG-III): the genomes of soil and plant-associated and newly described type strains.</title>
        <authorList>
            <person name="Whitman W."/>
        </authorList>
    </citation>
    <scope>NUCLEOTIDE SEQUENCE [LARGE SCALE GENOMIC DNA]</scope>
    <source>
        <strain evidence="10 11">CECT 8075</strain>
    </source>
</reference>
<dbReference type="GO" id="GO:0003677">
    <property type="term" value="F:DNA binding"/>
    <property type="evidence" value="ECO:0007669"/>
    <property type="project" value="UniProtKB-KW"/>
</dbReference>
<sequence length="508" mass="54839">MTQAPEIVSNDHSTSKIDSPARQSPWATLIHKLTPLAIGLAGGCVFYAVVLTVDWAPLNRYFLGHPVAVAATMLFTVAISILAFMTLDTASQQRSLRLLRDADLMPPPMSDDGSVSPAQRWQNDNDAGHAARLWRSALSSLPATTRQSSLVRRLDEVLTRQSHRTTTTELPEDLRELSVRDADAAHDSLGLIRIIVWAIPMLGFLGTVIGITQTLGGLDFTDGTAAVDRLKSGLYVAFDTTALGLVLSVVAIFLQFPVERGLQSLLVDIDERVRNLVSLGLPADSPADNQTAMITHLCSGIETAVAESLATQAKLWRETIEEAQEAWRSQHNEGAEQFRQLLQSAMKPALTHHADRIDASIGRLDGAAHSVENALREQTAVWRGALQDTATEVQTHRRTLLTHTEAMTTLAARQSEQDASLRDALKLAVTDRSRTDASEPVPVLDPAVTQAMTTLARAVDLLSTRLPAPPERPTRTSAVSGRAKPAADSNAASRANGPANRDSLGRAA</sequence>
<dbReference type="PANTHER" id="PTHR30625:SF11">
    <property type="entry name" value="MOTA_TOLQ_EXBB PROTON CHANNEL DOMAIN-CONTAINING PROTEIN"/>
    <property type="match status" value="1"/>
</dbReference>
<dbReference type="GO" id="GO:0005886">
    <property type="term" value="C:plasma membrane"/>
    <property type="evidence" value="ECO:0007669"/>
    <property type="project" value="UniProtKB-SubCell"/>
</dbReference>
<protein>
    <submittedName>
        <fullName evidence="10">Biopolymer transport protein ExbB/TolQ/AraC-like DNA-binding protein</fullName>
    </submittedName>
</protein>
<evidence type="ECO:0000256" key="3">
    <source>
        <dbReference type="ARBA" id="ARBA00022692"/>
    </source>
</evidence>
<evidence type="ECO:0000256" key="6">
    <source>
        <dbReference type="RuleBase" id="RU004057"/>
    </source>
</evidence>
<dbReference type="Pfam" id="PF01618">
    <property type="entry name" value="MotA_ExbB"/>
    <property type="match status" value="1"/>
</dbReference>